<dbReference type="Pfam" id="PF12675">
    <property type="entry name" value="DUF3795"/>
    <property type="match status" value="1"/>
</dbReference>
<evidence type="ECO:0000313" key="2">
    <source>
        <dbReference type="Proteomes" id="UP000000483"/>
    </source>
</evidence>
<gene>
    <name evidence="1" type="ordered locus">Desac_1104</name>
</gene>
<dbReference type="InterPro" id="IPR024227">
    <property type="entry name" value="DUF3795"/>
</dbReference>
<dbReference type="KEGG" id="dao:Desac_1104"/>
<evidence type="ECO:0000313" key="1">
    <source>
        <dbReference type="EMBL" id="AEB08968.1"/>
    </source>
</evidence>
<dbReference type="HOGENOM" id="CLU_1831911_0_0_7"/>
<dbReference type="Proteomes" id="UP000000483">
    <property type="component" value="Chromosome"/>
</dbReference>
<reference evidence="2" key="2">
    <citation type="submission" date="2011-03" db="EMBL/GenBank/DDBJ databases">
        <title>The complete genome of Desulfobacca acetoxidans DSM 11109.</title>
        <authorList>
            <consortium name="US DOE Joint Genome Institute (JGI-PGF)"/>
            <person name="Lucas S."/>
            <person name="Copeland A."/>
            <person name="Lapidus A."/>
            <person name="Bruce D."/>
            <person name="Goodwin L."/>
            <person name="Pitluck S."/>
            <person name="Peters L."/>
            <person name="Kyrpides N."/>
            <person name="Mavromatis K."/>
            <person name="Ivanova N."/>
            <person name="Ovchinnikova G."/>
            <person name="Teshima H."/>
            <person name="Detter J.C."/>
            <person name="Han C."/>
            <person name="Land M."/>
            <person name="Hauser L."/>
            <person name="Markowitz V."/>
            <person name="Cheng J.-F."/>
            <person name="Hugenholtz P."/>
            <person name="Woyke T."/>
            <person name="Wu D."/>
            <person name="Spring S."/>
            <person name="Schueler E."/>
            <person name="Brambilla E."/>
            <person name="Klenk H.-P."/>
            <person name="Eisen J.A."/>
        </authorList>
    </citation>
    <scope>NUCLEOTIDE SEQUENCE [LARGE SCALE GENOMIC DNA]</scope>
    <source>
        <strain evidence="2">ATCC 700848 / DSM 11109 / ASRB2</strain>
    </source>
</reference>
<name>F2NCA4_DESAR</name>
<sequence length="140" mass="16406">MRESYCGLCNECQLGDAEFLETVALMKEYIIRFRANYWTHCFPEGEGFNFAEFRKGLDWLLTHTECPGCKQGRGLADCPIRLCAVGRGIENCYECPDLKECEKFDFLIAEFPDVKIKLLRLQMQFKAREHHRRLEAEQRA</sequence>
<proteinExistence type="predicted"/>
<dbReference type="STRING" id="880072.Desac_1104"/>
<reference evidence="1 2" key="1">
    <citation type="journal article" date="2011" name="Stand. Genomic Sci.">
        <title>Complete genome sequence of the acetate-degrading sulfate reducer Desulfobacca acetoxidans type strain (ASRB2).</title>
        <authorList>
            <person name="Goker M."/>
            <person name="Teshima H."/>
            <person name="Lapidus A."/>
            <person name="Nolan M."/>
            <person name="Lucas S."/>
            <person name="Hammon N."/>
            <person name="Deshpande S."/>
            <person name="Cheng J.F."/>
            <person name="Tapia R."/>
            <person name="Han C."/>
            <person name="Goodwin L."/>
            <person name="Pitluck S."/>
            <person name="Huntemann M."/>
            <person name="Liolios K."/>
            <person name="Ivanova N."/>
            <person name="Pagani I."/>
            <person name="Mavromatis K."/>
            <person name="Ovchinikova G."/>
            <person name="Pati A."/>
            <person name="Chen A."/>
            <person name="Palaniappan K."/>
            <person name="Land M."/>
            <person name="Hauser L."/>
            <person name="Brambilla E.M."/>
            <person name="Rohde M."/>
            <person name="Spring S."/>
            <person name="Detter J.C."/>
            <person name="Woyke T."/>
            <person name="Bristow J."/>
            <person name="Eisen J.A."/>
            <person name="Markowitz V."/>
            <person name="Hugenholtz P."/>
            <person name="Kyrpides N.C."/>
            <person name="Klenk H.P."/>
        </authorList>
    </citation>
    <scope>NUCLEOTIDE SEQUENCE [LARGE SCALE GENOMIC DNA]</scope>
    <source>
        <strain evidence="2">ATCC 700848 / DSM 11109 / ASRB2</strain>
    </source>
</reference>
<keyword evidence="2" id="KW-1185">Reference proteome</keyword>
<organism evidence="1 2">
    <name type="scientific">Desulfobacca acetoxidans (strain ATCC 700848 / DSM 11109 / ASRB2)</name>
    <dbReference type="NCBI Taxonomy" id="880072"/>
    <lineage>
        <taxon>Bacteria</taxon>
        <taxon>Pseudomonadati</taxon>
        <taxon>Thermodesulfobacteriota</taxon>
        <taxon>Desulfobaccia</taxon>
        <taxon>Desulfobaccales</taxon>
        <taxon>Desulfobaccaceae</taxon>
        <taxon>Desulfobacca</taxon>
    </lineage>
</organism>
<dbReference type="AlphaFoldDB" id="F2NCA4"/>
<dbReference type="EMBL" id="CP002629">
    <property type="protein sequence ID" value="AEB08968.1"/>
    <property type="molecule type" value="Genomic_DNA"/>
</dbReference>
<protein>
    <recommendedName>
        <fullName evidence="3">DUF3795 domain-containing protein</fullName>
    </recommendedName>
</protein>
<dbReference type="RefSeq" id="WP_013706080.1">
    <property type="nucleotide sequence ID" value="NC_015388.1"/>
</dbReference>
<accession>F2NCA4</accession>
<evidence type="ECO:0008006" key="3">
    <source>
        <dbReference type="Google" id="ProtNLM"/>
    </source>
</evidence>